<dbReference type="Gene3D" id="3.40.50.2300">
    <property type="match status" value="2"/>
</dbReference>
<dbReference type="RefSeq" id="WP_113807383.1">
    <property type="nucleotide sequence ID" value="NZ_QOCW01000023.1"/>
</dbReference>
<dbReference type="InterPro" id="IPR028082">
    <property type="entry name" value="Peripla_BP_I"/>
</dbReference>
<comment type="caution">
    <text evidence="6">The sequence shown here is derived from an EMBL/GenBank/DDBJ whole genome shotgun (WGS) entry which is preliminary data.</text>
</comment>
<dbReference type="PANTHER" id="PTHR30146:SF136">
    <property type="entry name" value="NTD BIOSYNTHESIS OPERON REGULATOR NTDR"/>
    <property type="match status" value="1"/>
</dbReference>
<dbReference type="GO" id="GO:0003700">
    <property type="term" value="F:DNA-binding transcription factor activity"/>
    <property type="evidence" value="ECO:0007669"/>
    <property type="project" value="TreeGrafter"/>
</dbReference>
<dbReference type="PROSITE" id="PS00356">
    <property type="entry name" value="HTH_LACI_1"/>
    <property type="match status" value="1"/>
</dbReference>
<dbReference type="SUPFAM" id="SSF47413">
    <property type="entry name" value="lambda repressor-like DNA-binding domains"/>
    <property type="match status" value="1"/>
</dbReference>
<evidence type="ECO:0000259" key="5">
    <source>
        <dbReference type="PROSITE" id="PS50943"/>
    </source>
</evidence>
<sequence>MATILDVAKKAGVSRSTVSRVLTNSKRVDPETKQRILAAMKELGYKPSRAAQTLRNNKTKLIAVLVPRISNNYYAALLQGMEREVAGHDYQVILCNTENDSKKELQYLKMLENNQVDGIVLTTFRNPNETVKKFAAFGPIILVGEYHDGNLFFSVSVNHQEAAYQAVEHLIKLGHKKIGMINGPKESVISRDREKGFREALEFYDIPVNEKWVLFDSFGIQQGKRYMKELLNTNDYPTAVFAGNDELAVGVIQEAKKQGLEVPKDLAVVGFDDQEMATVIEPNLTTVKQPIEQLGEKAAALIIDILQEKQEVSKRTVLETTLLIRESCGMKENKN</sequence>
<organism evidence="6 7">
    <name type="scientific">Bacillus taeanensis</name>
    <dbReference type="NCBI Taxonomy" id="273032"/>
    <lineage>
        <taxon>Bacteria</taxon>
        <taxon>Bacillati</taxon>
        <taxon>Bacillota</taxon>
        <taxon>Bacilli</taxon>
        <taxon>Bacillales</taxon>
        <taxon>Bacillaceae</taxon>
        <taxon>Bacillus</taxon>
    </lineage>
</organism>
<dbReference type="InterPro" id="IPR001387">
    <property type="entry name" value="Cro/C1-type_HTH"/>
</dbReference>
<keyword evidence="1" id="KW-0805">Transcription regulation</keyword>
<accession>A0A366XQK3</accession>
<feature type="domain" description="HTH cro/C1-type" evidence="5">
    <location>
        <begin position="3"/>
        <end position="46"/>
    </location>
</feature>
<dbReference type="PRINTS" id="PR00036">
    <property type="entry name" value="HTHLACI"/>
</dbReference>
<dbReference type="Gene3D" id="1.10.260.40">
    <property type="entry name" value="lambda repressor-like DNA-binding domains"/>
    <property type="match status" value="1"/>
</dbReference>
<evidence type="ECO:0000256" key="3">
    <source>
        <dbReference type="ARBA" id="ARBA00023163"/>
    </source>
</evidence>
<dbReference type="PROSITE" id="PS50932">
    <property type="entry name" value="HTH_LACI_2"/>
    <property type="match status" value="1"/>
</dbReference>
<dbReference type="InterPro" id="IPR010982">
    <property type="entry name" value="Lambda_DNA-bd_dom_sf"/>
</dbReference>
<evidence type="ECO:0000256" key="1">
    <source>
        <dbReference type="ARBA" id="ARBA00023015"/>
    </source>
</evidence>
<dbReference type="Pfam" id="PF00356">
    <property type="entry name" value="LacI"/>
    <property type="match status" value="1"/>
</dbReference>
<proteinExistence type="predicted"/>
<dbReference type="PROSITE" id="PS50943">
    <property type="entry name" value="HTH_CROC1"/>
    <property type="match status" value="1"/>
</dbReference>
<dbReference type="Proteomes" id="UP000253314">
    <property type="component" value="Unassembled WGS sequence"/>
</dbReference>
<dbReference type="SUPFAM" id="SSF53822">
    <property type="entry name" value="Periplasmic binding protein-like I"/>
    <property type="match status" value="1"/>
</dbReference>
<dbReference type="CDD" id="cd01392">
    <property type="entry name" value="HTH_LacI"/>
    <property type="match status" value="1"/>
</dbReference>
<feature type="domain" description="HTH lacI-type" evidence="4">
    <location>
        <begin position="2"/>
        <end position="56"/>
    </location>
</feature>
<dbReference type="Pfam" id="PF13377">
    <property type="entry name" value="Peripla_BP_3"/>
    <property type="match status" value="1"/>
</dbReference>
<dbReference type="GO" id="GO:0000976">
    <property type="term" value="F:transcription cis-regulatory region binding"/>
    <property type="evidence" value="ECO:0007669"/>
    <property type="project" value="TreeGrafter"/>
</dbReference>
<dbReference type="OrthoDB" id="9796186at2"/>
<dbReference type="InterPro" id="IPR046335">
    <property type="entry name" value="LacI/GalR-like_sensor"/>
</dbReference>
<dbReference type="InterPro" id="IPR000843">
    <property type="entry name" value="HTH_LacI"/>
</dbReference>
<keyword evidence="7" id="KW-1185">Reference proteome</keyword>
<dbReference type="SMART" id="SM00354">
    <property type="entry name" value="HTH_LACI"/>
    <property type="match status" value="1"/>
</dbReference>
<dbReference type="EMBL" id="QOCW01000023">
    <property type="protein sequence ID" value="RBW68207.1"/>
    <property type="molecule type" value="Genomic_DNA"/>
</dbReference>
<keyword evidence="2" id="KW-0238">DNA-binding</keyword>
<reference evidence="6 7" key="1">
    <citation type="submission" date="2018-07" db="EMBL/GenBank/DDBJ databases">
        <title>Lottiidibacillus patelloidae gen. nov., sp. nov., isolated from the intestinal tract of a marine limpet and the reclassification of B. taeanensis BH030017T, B. algicola KMM 3737T and B. hwajinpoensis SW-72T as genus Lottiidibacillus.</title>
        <authorList>
            <person name="Liu R."/>
            <person name="Huang Z."/>
        </authorList>
    </citation>
    <scope>NUCLEOTIDE SEQUENCE [LARGE SCALE GENOMIC DNA]</scope>
    <source>
        <strain evidence="6 7">BH030017</strain>
    </source>
</reference>
<dbReference type="PANTHER" id="PTHR30146">
    <property type="entry name" value="LACI-RELATED TRANSCRIPTIONAL REPRESSOR"/>
    <property type="match status" value="1"/>
</dbReference>
<protein>
    <submittedName>
        <fullName evidence="6">LacI family transcriptional regulator</fullName>
    </submittedName>
</protein>
<evidence type="ECO:0000313" key="6">
    <source>
        <dbReference type="EMBL" id="RBW68207.1"/>
    </source>
</evidence>
<evidence type="ECO:0000313" key="7">
    <source>
        <dbReference type="Proteomes" id="UP000253314"/>
    </source>
</evidence>
<keyword evidence="3" id="KW-0804">Transcription</keyword>
<dbReference type="CDD" id="cd06267">
    <property type="entry name" value="PBP1_LacI_sugar_binding-like"/>
    <property type="match status" value="1"/>
</dbReference>
<gene>
    <name evidence="6" type="ORF">DS031_17665</name>
</gene>
<name>A0A366XQK3_9BACI</name>
<evidence type="ECO:0000259" key="4">
    <source>
        <dbReference type="PROSITE" id="PS50932"/>
    </source>
</evidence>
<dbReference type="AlphaFoldDB" id="A0A366XQK3"/>
<evidence type="ECO:0000256" key="2">
    <source>
        <dbReference type="ARBA" id="ARBA00023125"/>
    </source>
</evidence>